<dbReference type="AlphaFoldDB" id="A0A0N5C1U4"/>
<evidence type="ECO:0000256" key="1">
    <source>
        <dbReference type="SAM" id="MobiDB-lite"/>
    </source>
</evidence>
<dbReference type="Proteomes" id="UP000046392">
    <property type="component" value="Unplaced"/>
</dbReference>
<dbReference type="Pfam" id="PF16087">
    <property type="entry name" value="DUF4817"/>
    <property type="match status" value="1"/>
</dbReference>
<evidence type="ECO:0000313" key="4">
    <source>
        <dbReference type="WBParaSite" id="SPAL_0001196400.1"/>
    </source>
</evidence>
<reference evidence="4" key="1">
    <citation type="submission" date="2017-02" db="UniProtKB">
        <authorList>
            <consortium name="WormBaseParasite"/>
        </authorList>
    </citation>
    <scope>IDENTIFICATION</scope>
</reference>
<keyword evidence="3" id="KW-1185">Reference proteome</keyword>
<organism evidence="3 4">
    <name type="scientific">Strongyloides papillosus</name>
    <name type="common">Intestinal threadworm</name>
    <dbReference type="NCBI Taxonomy" id="174720"/>
    <lineage>
        <taxon>Eukaryota</taxon>
        <taxon>Metazoa</taxon>
        <taxon>Ecdysozoa</taxon>
        <taxon>Nematoda</taxon>
        <taxon>Chromadorea</taxon>
        <taxon>Rhabditida</taxon>
        <taxon>Tylenchina</taxon>
        <taxon>Panagrolaimomorpha</taxon>
        <taxon>Strongyloidoidea</taxon>
        <taxon>Strongyloididae</taxon>
        <taxon>Strongyloides</taxon>
    </lineage>
</organism>
<name>A0A0N5C1U4_STREA</name>
<feature type="domain" description="DUF4817" evidence="2">
    <location>
        <begin position="6"/>
        <end position="56"/>
    </location>
</feature>
<dbReference type="PANTHER" id="PTHR47326">
    <property type="entry name" value="TRANSPOSABLE ELEMENT TC3 TRANSPOSASE-LIKE PROTEIN"/>
    <property type="match status" value="1"/>
</dbReference>
<evidence type="ECO:0000313" key="3">
    <source>
        <dbReference type="Proteomes" id="UP000046392"/>
    </source>
</evidence>
<accession>A0A0N5C1U4</accession>
<dbReference type="WBParaSite" id="SPAL_0001196400.1">
    <property type="protein sequence ID" value="SPAL_0001196400.1"/>
    <property type="gene ID" value="SPAL_0001196400"/>
</dbReference>
<dbReference type="InterPro" id="IPR032135">
    <property type="entry name" value="DUF4817"/>
</dbReference>
<protein>
    <submittedName>
        <fullName evidence="4">DUF4817 domain-containing protein</fullName>
    </submittedName>
</protein>
<feature type="compositionally biased region" description="Basic and acidic residues" evidence="1">
    <location>
        <begin position="200"/>
        <end position="210"/>
    </location>
</feature>
<evidence type="ECO:0000259" key="2">
    <source>
        <dbReference type="Pfam" id="PF16087"/>
    </source>
</evidence>
<sequence length="210" mass="24185">MVPSFTMEERGFLALEYYKHGCYAKAKEEYSKQFPGRPVPSNKTILRFFRKIRFYGCAEDKKYSRKAPVTENEEIIQKTLEKIRENPDWSIRRLSRETGISKRSCSTILENHKIKLNHHKFSKYKKIDEQLQLNNSVITNSLLNISKLSNSEPNKSEVTDALLNISNLTSPQVNDTEMKEPQPDTPKVSESQSNDSPDVTPKKEEEAVSA</sequence>
<feature type="compositionally biased region" description="Polar residues" evidence="1">
    <location>
        <begin position="188"/>
        <end position="197"/>
    </location>
</feature>
<feature type="region of interest" description="Disordered" evidence="1">
    <location>
        <begin position="169"/>
        <end position="210"/>
    </location>
</feature>
<dbReference type="PANTHER" id="PTHR47326:SF1">
    <property type="entry name" value="HTH PSQ-TYPE DOMAIN-CONTAINING PROTEIN"/>
    <property type="match status" value="1"/>
</dbReference>
<proteinExistence type="predicted"/>